<dbReference type="InterPro" id="IPR013538">
    <property type="entry name" value="ASHA1/2-like_C"/>
</dbReference>
<dbReference type="Proteomes" id="UP001374803">
    <property type="component" value="Chromosome"/>
</dbReference>
<evidence type="ECO:0000313" key="4">
    <source>
        <dbReference type="Proteomes" id="UP001374803"/>
    </source>
</evidence>
<proteinExistence type="inferred from homology"/>
<dbReference type="Gene3D" id="3.30.530.20">
    <property type="match status" value="1"/>
</dbReference>
<dbReference type="SUPFAM" id="SSF55961">
    <property type="entry name" value="Bet v1-like"/>
    <property type="match status" value="1"/>
</dbReference>
<evidence type="ECO:0000256" key="1">
    <source>
        <dbReference type="ARBA" id="ARBA00006817"/>
    </source>
</evidence>
<organism evidence="3 4">
    <name type="scientific">Pendulispora rubella</name>
    <dbReference type="NCBI Taxonomy" id="2741070"/>
    <lineage>
        <taxon>Bacteria</taxon>
        <taxon>Pseudomonadati</taxon>
        <taxon>Myxococcota</taxon>
        <taxon>Myxococcia</taxon>
        <taxon>Myxococcales</taxon>
        <taxon>Sorangiineae</taxon>
        <taxon>Pendulisporaceae</taxon>
        <taxon>Pendulispora</taxon>
    </lineage>
</organism>
<reference evidence="3" key="1">
    <citation type="submission" date="2021-12" db="EMBL/GenBank/DDBJ databases">
        <title>Discovery of the Pendulisporaceae a myxobacterial family with distinct sporulation behavior and unique specialized metabolism.</title>
        <authorList>
            <person name="Garcia R."/>
            <person name="Popoff A."/>
            <person name="Bader C.D."/>
            <person name="Loehr J."/>
            <person name="Walesch S."/>
            <person name="Walt C."/>
            <person name="Boldt J."/>
            <person name="Bunk B."/>
            <person name="Haeckl F.J.F.P.J."/>
            <person name="Gunesch A.P."/>
            <person name="Birkelbach J."/>
            <person name="Nuebel U."/>
            <person name="Pietschmann T."/>
            <person name="Bach T."/>
            <person name="Mueller R."/>
        </authorList>
    </citation>
    <scope>NUCLEOTIDE SEQUENCE</scope>
    <source>
        <strain evidence="3">MSr11367</strain>
    </source>
</reference>
<dbReference type="EMBL" id="CP089983">
    <property type="protein sequence ID" value="WXB05588.1"/>
    <property type="molecule type" value="Genomic_DNA"/>
</dbReference>
<gene>
    <name evidence="3" type="ORF">LVJ94_52925</name>
</gene>
<sequence length="167" mass="18841">MTTDAKRNGRVIVDDGFATLSFERRLLHPIEDVWTAITDPDERRAWLGETHIEPRVGGAVKIVAHGPPVPPEVRTLTGRVLVWDPPHVLEHTWDQKIIGETIARYELSRDGDATLLRFTHRGFRVRAHAGGYGAGMHAYFERLDAYLANEPLPDWASRSQELAPIYA</sequence>
<evidence type="ECO:0000313" key="3">
    <source>
        <dbReference type="EMBL" id="WXB05588.1"/>
    </source>
</evidence>
<dbReference type="RefSeq" id="WP_394835234.1">
    <property type="nucleotide sequence ID" value="NZ_CP089929.1"/>
</dbReference>
<feature type="domain" description="Activator of Hsp90 ATPase homologue 1/2-like C-terminal" evidence="2">
    <location>
        <begin position="28"/>
        <end position="147"/>
    </location>
</feature>
<dbReference type="InterPro" id="IPR023393">
    <property type="entry name" value="START-like_dom_sf"/>
</dbReference>
<accession>A0ABZ2L3Q7</accession>
<evidence type="ECO:0000259" key="2">
    <source>
        <dbReference type="Pfam" id="PF08327"/>
    </source>
</evidence>
<keyword evidence="4" id="KW-1185">Reference proteome</keyword>
<dbReference type="Pfam" id="PF08327">
    <property type="entry name" value="AHSA1"/>
    <property type="match status" value="1"/>
</dbReference>
<comment type="similarity">
    <text evidence="1">Belongs to the AHA1 family.</text>
</comment>
<protein>
    <submittedName>
        <fullName evidence="3">SRPBCC family protein</fullName>
    </submittedName>
</protein>
<dbReference type="CDD" id="cd08899">
    <property type="entry name" value="SRPBCC_CalC_Aha1-like_6"/>
    <property type="match status" value="1"/>
</dbReference>
<name>A0ABZ2L3Q7_9BACT</name>